<dbReference type="PROSITE" id="PS51819">
    <property type="entry name" value="VOC"/>
    <property type="match status" value="1"/>
</dbReference>
<dbReference type="InterPro" id="IPR037523">
    <property type="entry name" value="VOC_core"/>
</dbReference>
<accession>A0A1G2BVT3</accession>
<dbReference type="Gene3D" id="3.10.180.10">
    <property type="entry name" value="2,3-Dihydroxybiphenyl 1,2-Dioxygenase, domain 1"/>
    <property type="match status" value="1"/>
</dbReference>
<dbReference type="AlphaFoldDB" id="A0A1G2BVT3"/>
<dbReference type="CDD" id="cd07262">
    <property type="entry name" value="VOC_like"/>
    <property type="match status" value="1"/>
</dbReference>
<name>A0A1G2BVT3_9BACT</name>
<protein>
    <recommendedName>
        <fullName evidence="1">VOC domain-containing protein</fullName>
    </recommendedName>
</protein>
<gene>
    <name evidence="2" type="ORF">A3B31_00780</name>
</gene>
<dbReference type="Pfam" id="PF00903">
    <property type="entry name" value="Glyoxalase"/>
    <property type="match status" value="1"/>
</dbReference>
<feature type="domain" description="VOC" evidence="1">
    <location>
        <begin position="1"/>
        <end position="117"/>
    </location>
</feature>
<organism evidence="2 3">
    <name type="scientific">Candidatus Komeilibacteria bacterium RIFCSPLOWO2_01_FULL_53_11</name>
    <dbReference type="NCBI Taxonomy" id="1798552"/>
    <lineage>
        <taxon>Bacteria</taxon>
        <taxon>Candidatus Komeiliibacteriota</taxon>
    </lineage>
</organism>
<proteinExistence type="predicted"/>
<comment type="caution">
    <text evidence="2">The sequence shown here is derived from an EMBL/GenBank/DDBJ whole genome shotgun (WGS) entry which is preliminary data.</text>
</comment>
<evidence type="ECO:0000313" key="2">
    <source>
        <dbReference type="EMBL" id="OGY92337.1"/>
    </source>
</evidence>
<sequence>MIDHVSVRASNFEKSKKFYTSLLGVLSYEIHVKGDGKIGFRAPDGSSVWVRKDDFVTKGMHVAFRASSKAVVDDFHTAGLAAGGTDNGKPGVRSHRGEQYIAFILDPDGNNIEIVYDPSKK</sequence>
<dbReference type="PANTHER" id="PTHR35006:SF2">
    <property type="entry name" value="GLYOXALASE FAMILY PROTEIN (AFU_ORTHOLOGUE AFUA_5G14830)"/>
    <property type="match status" value="1"/>
</dbReference>
<evidence type="ECO:0000313" key="3">
    <source>
        <dbReference type="Proteomes" id="UP000177349"/>
    </source>
</evidence>
<dbReference type="PANTHER" id="PTHR35006">
    <property type="entry name" value="GLYOXALASE FAMILY PROTEIN (AFU_ORTHOLOGUE AFUA_5G14830)"/>
    <property type="match status" value="1"/>
</dbReference>
<dbReference type="EMBL" id="MHKN01000019">
    <property type="protein sequence ID" value="OGY92337.1"/>
    <property type="molecule type" value="Genomic_DNA"/>
</dbReference>
<dbReference type="SUPFAM" id="SSF54593">
    <property type="entry name" value="Glyoxalase/Bleomycin resistance protein/Dihydroxybiphenyl dioxygenase"/>
    <property type="match status" value="1"/>
</dbReference>
<dbReference type="Proteomes" id="UP000177349">
    <property type="component" value="Unassembled WGS sequence"/>
</dbReference>
<reference evidence="2 3" key="1">
    <citation type="journal article" date="2016" name="Nat. Commun.">
        <title>Thousands of microbial genomes shed light on interconnected biogeochemical processes in an aquifer system.</title>
        <authorList>
            <person name="Anantharaman K."/>
            <person name="Brown C.T."/>
            <person name="Hug L.A."/>
            <person name="Sharon I."/>
            <person name="Castelle C.J."/>
            <person name="Probst A.J."/>
            <person name="Thomas B.C."/>
            <person name="Singh A."/>
            <person name="Wilkins M.J."/>
            <person name="Karaoz U."/>
            <person name="Brodie E.L."/>
            <person name="Williams K.H."/>
            <person name="Hubbard S.S."/>
            <person name="Banfield J.F."/>
        </authorList>
    </citation>
    <scope>NUCLEOTIDE SEQUENCE [LARGE SCALE GENOMIC DNA]</scope>
</reference>
<evidence type="ECO:0000259" key="1">
    <source>
        <dbReference type="PROSITE" id="PS51819"/>
    </source>
</evidence>
<dbReference type="InterPro" id="IPR029068">
    <property type="entry name" value="Glyas_Bleomycin-R_OHBP_Dase"/>
</dbReference>
<dbReference type="InterPro" id="IPR004360">
    <property type="entry name" value="Glyas_Fos-R_dOase_dom"/>
</dbReference>